<dbReference type="SUPFAM" id="SSF51679">
    <property type="entry name" value="Bacterial luciferase-like"/>
    <property type="match status" value="1"/>
</dbReference>
<dbReference type="Pfam" id="PF00296">
    <property type="entry name" value="Bac_luciferase"/>
    <property type="match status" value="1"/>
</dbReference>
<protein>
    <submittedName>
        <fullName evidence="6">Coenzyme F420-dependent oxidoreductase</fullName>
    </submittedName>
</protein>
<dbReference type="InterPro" id="IPR011251">
    <property type="entry name" value="Luciferase-like_dom"/>
</dbReference>
<proteinExistence type="predicted"/>
<dbReference type="GO" id="GO:0008726">
    <property type="term" value="F:alkanesulfonate monooxygenase activity"/>
    <property type="evidence" value="ECO:0007669"/>
    <property type="project" value="TreeGrafter"/>
</dbReference>
<dbReference type="AlphaFoldDB" id="L7VXV1"/>
<evidence type="ECO:0000256" key="1">
    <source>
        <dbReference type="ARBA" id="ARBA00022630"/>
    </source>
</evidence>
<evidence type="ECO:0000313" key="6">
    <source>
        <dbReference type="EMBL" id="AGC70985.1"/>
    </source>
</evidence>
<evidence type="ECO:0000256" key="4">
    <source>
        <dbReference type="ARBA" id="ARBA00023033"/>
    </source>
</evidence>
<dbReference type="PANTHER" id="PTHR42847:SF4">
    <property type="entry name" value="ALKANESULFONATE MONOOXYGENASE-RELATED"/>
    <property type="match status" value="1"/>
</dbReference>
<evidence type="ECO:0000256" key="3">
    <source>
        <dbReference type="ARBA" id="ARBA00023002"/>
    </source>
</evidence>
<dbReference type="GO" id="GO:0046306">
    <property type="term" value="P:alkanesulfonate catabolic process"/>
    <property type="evidence" value="ECO:0007669"/>
    <property type="project" value="TreeGrafter"/>
</dbReference>
<evidence type="ECO:0000256" key="2">
    <source>
        <dbReference type="ARBA" id="ARBA00022643"/>
    </source>
</evidence>
<feature type="domain" description="Luciferase-like" evidence="5">
    <location>
        <begin position="5"/>
        <end position="236"/>
    </location>
</feature>
<accession>L7VXV1</accession>
<dbReference type="Gene3D" id="3.20.20.30">
    <property type="entry name" value="Luciferase-like domain"/>
    <property type="match status" value="1"/>
</dbReference>
<dbReference type="InterPro" id="IPR036661">
    <property type="entry name" value="Luciferase-like_sf"/>
</dbReference>
<sequence>MDFSVWPASNRTWAEVADTAVAAERDGWHGVWFADHFMPNVAGTVDADDPVLEVWSVLSGLAAVTSRVRLGPLVTSVTYRHPAVLAKIASTTDQISGGRVVLGIGAGWQVNEHEAYGLELGDVPTRSDRLEEAAAILRSLLHEPRTTLVGEFFTVVDAPNEPKSAGSPLPLLVAGKGERRTLRTAARHADEWNGWCRPDEMIAKRAVLARHCEAAGRDVADLRCSTQAFVCFTDGSAPPSEFLAATTGRPTLVGTADQIVEQVAAHADAGADELIVPEWLWDDPAERADHLARFGAEIMSAFTG</sequence>
<reference evidence="6" key="1">
    <citation type="submission" date="2012-09" db="EMBL/GenBank/DDBJ databases">
        <title>Metagenomic Characterization of a Microbial Community in Wastewater Detects High Levels of Antibiotic Resistance.</title>
        <authorList>
            <person name="Abrams M."/>
            <person name="Caldwell A."/>
            <person name="Vandaei E."/>
            <person name="Lee W."/>
            <person name="Perrott J."/>
            <person name="Khan S.Y."/>
            <person name="Ta J."/>
            <person name="Romero D."/>
            <person name="Nguyen V."/>
            <person name="Pourmand N."/>
            <person name="Ouverney C.C."/>
        </authorList>
    </citation>
    <scope>NUCLEOTIDE SEQUENCE</scope>
</reference>
<dbReference type="PANTHER" id="PTHR42847">
    <property type="entry name" value="ALKANESULFONATE MONOOXYGENASE"/>
    <property type="match status" value="1"/>
</dbReference>
<evidence type="ECO:0000259" key="5">
    <source>
        <dbReference type="Pfam" id="PF00296"/>
    </source>
</evidence>
<dbReference type="InterPro" id="IPR019952">
    <property type="entry name" value="F420_OxRdatse_Rv1855c_pred"/>
</dbReference>
<keyword evidence="1" id="KW-0285">Flavoprotein</keyword>
<name>L7VXV1_9BACT</name>
<dbReference type="NCBIfam" id="TIGR03560">
    <property type="entry name" value="F420_Rv1855c"/>
    <property type="match status" value="1"/>
</dbReference>
<keyword evidence="4" id="KW-0503">Monooxygenase</keyword>
<keyword evidence="3" id="KW-0560">Oxidoreductase</keyword>
<organism evidence="6">
    <name type="scientific">uncultured bacterium A1Q1_fos_2107</name>
    <dbReference type="NCBI Taxonomy" id="1256562"/>
    <lineage>
        <taxon>Bacteria</taxon>
        <taxon>environmental samples</taxon>
    </lineage>
</organism>
<dbReference type="EMBL" id="JX649859">
    <property type="protein sequence ID" value="AGC70985.1"/>
    <property type="molecule type" value="Genomic_DNA"/>
</dbReference>
<dbReference type="InterPro" id="IPR050172">
    <property type="entry name" value="SsuD_RutA_monooxygenase"/>
</dbReference>
<keyword evidence="2" id="KW-0288">FMN</keyword>